<dbReference type="HOGENOM" id="CLU_186048_0_0_5"/>
<evidence type="ECO:0000313" key="1">
    <source>
        <dbReference type="EMBL" id="AEI89077.1"/>
    </source>
</evidence>
<gene>
    <name evidence="1" type="ordered locus">midi_00787</name>
</gene>
<organism evidence="1 2">
    <name type="scientific">Midichloria mitochondrii (strain IricVA)</name>
    <dbReference type="NCBI Taxonomy" id="696127"/>
    <lineage>
        <taxon>Bacteria</taxon>
        <taxon>Pseudomonadati</taxon>
        <taxon>Pseudomonadota</taxon>
        <taxon>Alphaproteobacteria</taxon>
        <taxon>Rickettsiales</taxon>
        <taxon>Candidatus Midichloriaceae</taxon>
        <taxon>Candidatus Midichloria</taxon>
    </lineage>
</organism>
<accession>F7XWM8</accession>
<keyword evidence="2" id="KW-1185">Reference proteome</keyword>
<dbReference type="KEGG" id="mmn:midi_00787"/>
<protein>
    <submittedName>
        <fullName evidence="1">Putative transposase</fullName>
    </submittedName>
</protein>
<reference evidence="1 2" key="1">
    <citation type="journal article" date="2011" name="Mol. Biol. Evol.">
        <title>Phylogenomic evidence for the presence of a flagellum and cbb3 oxidase in the free-living mitochondrial ancestor.</title>
        <authorList>
            <person name="Sassera D."/>
            <person name="Lo N."/>
            <person name="Epis S."/>
            <person name="D'Auria G."/>
            <person name="Montagna M."/>
            <person name="Comandatore F."/>
            <person name="Horner D."/>
            <person name="Pereto J."/>
            <person name="Luciano A.M."/>
            <person name="Franciosi F."/>
            <person name="Ferri E."/>
            <person name="Crotti E."/>
            <person name="Bazzocchi C."/>
            <person name="Daffonchio D."/>
            <person name="Sacchi L."/>
            <person name="Moya A."/>
            <person name="Latorre A."/>
            <person name="Bandi C."/>
        </authorList>
    </citation>
    <scope>NUCLEOTIDE SEQUENCE [LARGE SCALE GENOMIC DNA]</scope>
    <source>
        <strain evidence="1 2">IricVA</strain>
    </source>
</reference>
<name>F7XWM8_MIDMI</name>
<dbReference type="EMBL" id="CP002130">
    <property type="protein sequence ID" value="AEI89077.1"/>
    <property type="molecule type" value="Genomic_DNA"/>
</dbReference>
<sequence>MIAAFMNTVKSPRTITKQRLGPHCGGVKEFFKRHYLASFNRRTKRYSKFLRMLCATLALFLP</sequence>
<proteinExistence type="predicted"/>
<evidence type="ECO:0000313" key="2">
    <source>
        <dbReference type="Proteomes" id="UP000006639"/>
    </source>
</evidence>
<dbReference type="Proteomes" id="UP000006639">
    <property type="component" value="Chromosome"/>
</dbReference>
<dbReference type="AlphaFoldDB" id="F7XWM8"/>